<dbReference type="Pfam" id="PF01266">
    <property type="entry name" value="DAO"/>
    <property type="match status" value="1"/>
</dbReference>
<dbReference type="SUPFAM" id="SSF51905">
    <property type="entry name" value="FAD/NAD(P)-binding domain"/>
    <property type="match status" value="1"/>
</dbReference>
<keyword evidence="1" id="KW-0560">Oxidoreductase</keyword>
<feature type="domain" description="Rhodanese" evidence="2">
    <location>
        <begin position="60"/>
        <end position="98"/>
    </location>
</feature>
<evidence type="ECO:0000256" key="1">
    <source>
        <dbReference type="ARBA" id="ARBA00023002"/>
    </source>
</evidence>
<organism evidence="3 4">
    <name type="scientific">Methyloceanibacter caenitepidi</name>
    <dbReference type="NCBI Taxonomy" id="1384459"/>
    <lineage>
        <taxon>Bacteria</taxon>
        <taxon>Pseudomonadati</taxon>
        <taxon>Pseudomonadota</taxon>
        <taxon>Alphaproteobacteria</taxon>
        <taxon>Hyphomicrobiales</taxon>
        <taxon>Hyphomicrobiaceae</taxon>
        <taxon>Methyloceanibacter</taxon>
    </lineage>
</organism>
<dbReference type="STRING" id="1384459.GL4_2045"/>
<dbReference type="EMBL" id="AP014648">
    <property type="protein sequence ID" value="BAQ17491.1"/>
    <property type="molecule type" value="Genomic_DNA"/>
</dbReference>
<keyword evidence="4" id="KW-1185">Reference proteome</keyword>
<dbReference type="Gene3D" id="3.50.50.60">
    <property type="entry name" value="FAD/NAD(P)-binding domain"/>
    <property type="match status" value="1"/>
</dbReference>
<dbReference type="KEGG" id="mcg:GL4_2045"/>
<proteinExistence type="predicted"/>
<gene>
    <name evidence="3" type="ORF">GL4_2045</name>
</gene>
<accession>A0A0A8K3Z2</accession>
<dbReference type="GO" id="GO:0005737">
    <property type="term" value="C:cytoplasm"/>
    <property type="evidence" value="ECO:0007669"/>
    <property type="project" value="TreeGrafter"/>
</dbReference>
<protein>
    <recommendedName>
        <fullName evidence="2">Rhodanese domain-containing protein</fullName>
    </recommendedName>
</protein>
<dbReference type="GO" id="GO:0016491">
    <property type="term" value="F:oxidoreductase activity"/>
    <property type="evidence" value="ECO:0007669"/>
    <property type="project" value="UniProtKB-KW"/>
</dbReference>
<dbReference type="PRINTS" id="PR00411">
    <property type="entry name" value="PNDRDTASEI"/>
</dbReference>
<dbReference type="HOGENOM" id="CLU_007884_3_3_5"/>
<dbReference type="Proteomes" id="UP000031643">
    <property type="component" value="Chromosome"/>
</dbReference>
<name>A0A0A8K3Z2_9HYPH</name>
<evidence type="ECO:0000259" key="2">
    <source>
        <dbReference type="PROSITE" id="PS50206"/>
    </source>
</evidence>
<dbReference type="AlphaFoldDB" id="A0A0A8K3Z2"/>
<evidence type="ECO:0000313" key="4">
    <source>
        <dbReference type="Proteomes" id="UP000031643"/>
    </source>
</evidence>
<reference evidence="3 4" key="1">
    <citation type="submission" date="2014-09" db="EMBL/GenBank/DDBJ databases">
        <title>Genome sequencing of Methyloceanibacter caenitepidi Gela4.</title>
        <authorList>
            <person name="Takeuchi M."/>
            <person name="Susumu S."/>
            <person name="Kamagata Y."/>
            <person name="Oshima K."/>
            <person name="Hattori M."/>
            <person name="Iwasaki W."/>
        </authorList>
    </citation>
    <scope>NUCLEOTIDE SEQUENCE [LARGE SCALE GENOMIC DNA]</scope>
    <source>
        <strain evidence="3 4">Gela4</strain>
    </source>
</reference>
<dbReference type="InterPro" id="IPR036188">
    <property type="entry name" value="FAD/NAD-bd_sf"/>
</dbReference>
<dbReference type="InterPro" id="IPR006076">
    <property type="entry name" value="FAD-dep_OxRdtase"/>
</dbReference>
<dbReference type="PANTHER" id="PTHR13847">
    <property type="entry name" value="SARCOSINE DEHYDROGENASE-RELATED"/>
    <property type="match status" value="1"/>
</dbReference>
<dbReference type="PROSITE" id="PS50206">
    <property type="entry name" value="RHODANESE_3"/>
    <property type="match status" value="1"/>
</dbReference>
<dbReference type="Gene3D" id="3.30.9.10">
    <property type="entry name" value="D-Amino Acid Oxidase, subunit A, domain 2"/>
    <property type="match status" value="1"/>
</dbReference>
<evidence type="ECO:0000313" key="3">
    <source>
        <dbReference type="EMBL" id="BAQ17491.1"/>
    </source>
</evidence>
<dbReference type="PANTHER" id="PTHR13847:SF281">
    <property type="entry name" value="FAD DEPENDENT OXIDOREDUCTASE DOMAIN-CONTAINING PROTEIN"/>
    <property type="match status" value="1"/>
</dbReference>
<dbReference type="InterPro" id="IPR001763">
    <property type="entry name" value="Rhodanese-like_dom"/>
</dbReference>
<sequence>MSNRVACETMTETAPHTLTLADLAAGRLGTGAPPVHEPYWWAAAPRQKTDRPALPSKADVVIIGSGFTGLSAALTLLDKGRSVVVLDKGVPGFGASTRNGGQIGSGNQKFRVKTLIALRGEAKAVALLREGTHMLDYIEELIAREKIDCHFRRCGRFRGAMRPAHYEAMARDMEDLKRVAGVESFMVPRSEQYTEIRTDRFFGGSVLPQDASLHPGLYHAGLMARVAMRGGAIVGLAGAKAINREGAGFRVATEVGMIDCSQVLVATNGYTDSLFGHLRRRIVSIRSGLIATEQLQPGKIEQLMPGGRVYGNTNRVFYYFRAAPDQDRLVWGGRAARFGGLKAYSHLAEDLLTVFPDLGHVGVSHVWDGTIGYTYDELPHLGRSREGIHFAAGYCGTGVSRATYFGHKIALQMTDDPDGKTAFDDLAFPAFPVRDVAQLAVPFVERWYRFRDAMEK</sequence>